<proteinExistence type="predicted"/>
<reference evidence="1 2" key="1">
    <citation type="journal article" date="2018" name="Front. Plant Sci.">
        <title>Red Clover (Trifolium pratense) and Zigzag Clover (T. medium) - A Picture of Genomic Similarities and Differences.</title>
        <authorList>
            <person name="Dluhosova J."/>
            <person name="Istvanek J."/>
            <person name="Nedelnik J."/>
            <person name="Repkova J."/>
        </authorList>
    </citation>
    <scope>NUCLEOTIDE SEQUENCE [LARGE SCALE GENOMIC DNA]</scope>
    <source>
        <strain evidence="2">cv. 10/8</strain>
        <tissue evidence="1">Leaf</tissue>
    </source>
</reference>
<dbReference type="AlphaFoldDB" id="A0A392U524"/>
<evidence type="ECO:0000313" key="1">
    <source>
        <dbReference type="EMBL" id="MCI68613.1"/>
    </source>
</evidence>
<keyword evidence="2" id="KW-1185">Reference proteome</keyword>
<dbReference type="Proteomes" id="UP000265520">
    <property type="component" value="Unassembled WGS sequence"/>
</dbReference>
<feature type="non-terminal residue" evidence="1">
    <location>
        <position position="40"/>
    </location>
</feature>
<sequence>MEIAMMEMTICDEVRTVWWCGLRFAMAICDLLLRWFGGVE</sequence>
<accession>A0A392U524</accession>
<evidence type="ECO:0000313" key="2">
    <source>
        <dbReference type="Proteomes" id="UP000265520"/>
    </source>
</evidence>
<protein>
    <submittedName>
        <fullName evidence="1">Uncharacterized protein</fullName>
    </submittedName>
</protein>
<organism evidence="1 2">
    <name type="scientific">Trifolium medium</name>
    <dbReference type="NCBI Taxonomy" id="97028"/>
    <lineage>
        <taxon>Eukaryota</taxon>
        <taxon>Viridiplantae</taxon>
        <taxon>Streptophyta</taxon>
        <taxon>Embryophyta</taxon>
        <taxon>Tracheophyta</taxon>
        <taxon>Spermatophyta</taxon>
        <taxon>Magnoliopsida</taxon>
        <taxon>eudicotyledons</taxon>
        <taxon>Gunneridae</taxon>
        <taxon>Pentapetalae</taxon>
        <taxon>rosids</taxon>
        <taxon>fabids</taxon>
        <taxon>Fabales</taxon>
        <taxon>Fabaceae</taxon>
        <taxon>Papilionoideae</taxon>
        <taxon>50 kb inversion clade</taxon>
        <taxon>NPAAA clade</taxon>
        <taxon>Hologalegina</taxon>
        <taxon>IRL clade</taxon>
        <taxon>Trifolieae</taxon>
        <taxon>Trifolium</taxon>
    </lineage>
</organism>
<dbReference type="EMBL" id="LXQA010739616">
    <property type="protein sequence ID" value="MCI68613.1"/>
    <property type="molecule type" value="Genomic_DNA"/>
</dbReference>
<comment type="caution">
    <text evidence="1">The sequence shown here is derived from an EMBL/GenBank/DDBJ whole genome shotgun (WGS) entry which is preliminary data.</text>
</comment>
<name>A0A392U524_9FABA</name>